<dbReference type="OrthoDB" id="2104739at2759"/>
<evidence type="ECO:0000313" key="4">
    <source>
        <dbReference type="Proteomes" id="UP000663671"/>
    </source>
</evidence>
<dbReference type="InterPro" id="IPR011009">
    <property type="entry name" value="Kinase-like_dom_sf"/>
</dbReference>
<dbReference type="InterPro" id="IPR003615">
    <property type="entry name" value="HNH_nuc"/>
</dbReference>
<dbReference type="VEuPathDB" id="FungiDB:I7I51_02902"/>
<dbReference type="SUPFAM" id="SSF56112">
    <property type="entry name" value="Protein kinase-like (PK-like)"/>
    <property type="match status" value="1"/>
</dbReference>
<dbReference type="Proteomes" id="UP000663671">
    <property type="component" value="Chromosome 6"/>
</dbReference>
<reference evidence="3" key="1">
    <citation type="submission" date="2021-01" db="EMBL/GenBank/DDBJ databases">
        <title>Chromosome-level genome assembly of a human fungal pathogen reveals clustering of transcriptionally co-regulated genes.</title>
        <authorList>
            <person name="Voorhies M."/>
            <person name="Cohen S."/>
            <person name="Shea T.P."/>
            <person name="Petrus S."/>
            <person name="Munoz J.F."/>
            <person name="Poplawski S."/>
            <person name="Goldman W.E."/>
            <person name="Michael T."/>
            <person name="Cuomo C.A."/>
            <person name="Sil A."/>
            <person name="Beyhan S."/>
        </authorList>
    </citation>
    <scope>NUCLEOTIDE SEQUENCE</scope>
    <source>
        <strain evidence="3">WU24</strain>
    </source>
</reference>
<evidence type="ECO:0000313" key="3">
    <source>
        <dbReference type="EMBL" id="QSS66693.1"/>
    </source>
</evidence>
<dbReference type="Pfam" id="PF01636">
    <property type="entry name" value="APH"/>
    <property type="match status" value="1"/>
</dbReference>
<evidence type="ECO:0000259" key="1">
    <source>
        <dbReference type="Pfam" id="PF01636"/>
    </source>
</evidence>
<dbReference type="PANTHER" id="PTHR21310:SF37">
    <property type="entry name" value="AMINOGLYCOSIDE PHOSPHOTRANSFERASE DOMAIN-CONTAINING PROTEIN"/>
    <property type="match status" value="1"/>
</dbReference>
<feature type="domain" description="Aminoglycoside phosphotransferase" evidence="1">
    <location>
        <begin position="654"/>
        <end position="713"/>
    </location>
</feature>
<accession>A0A8A1MQ21</accession>
<name>A0A8A1MQ21_AJECA</name>
<sequence length="855" mass="98581">MALHRHQSSLEKVLDFSQPFSLTPQLRQVATTLFRYLIQHHGLEQSIQPGYKPAALIQATFEHVTSKDAFLLFFFSHIYENLCSGVANPIDSDITVALSFFDGFSSWDQNQKQNANGAIESFAEYIVENFLLPLRASSVKTPQPTPTSLSSIQASTPTGTTQRVSILRQNCLVRDHHRCVVSRKFDKSEAGRRWKQDGEDCKDDDGNPLKNESSDRFQYLEVAHILPHCLTTVSSQDTDLSDSKKNVLRILNMFDSGVIHLIDGPKIDSPLNALTLTHDHHRAFGEFQIYFEPTSKPYEYRIDSMEQSPFLRDPLFPVTRTLTLNPNRTIDPPSARFLGVHRAIAKIMKLSGAGEYIDMILRDLEEVDDFTISLGPTSARQIPRAVDQNYHIYEVPFRRRNTFFTMHWDELAEKKSQSLYAAWLNYLLQQSPALPLELASKLRRGFRATRASDFTTGAFNMCCTVTFEDGFNALVRFPILGRSRFRCEKSSDETSVMAFVARFTSIPVPTVLGVGKWSGGPYIITTVIEGTLLSKRLRDPSVLAPSLNPDASESDLKIAYSGMARIVLELSKPVFKYIGGLKYDSGEWRVAKRPLTLKMNELIRVGNFPPNEFVDYNHTFESASKYFQQLAEQQFLHLKYQRNDAITDEDNCRKKYVARCLFRHIAQRFPVQRGRYHLYCDDLRPSNVLVTESDLRVTGVIDWEYTYVAPAEFTYSAPWWLLFENPEAWDLDNFMDRYCPRLELFLKELRVHEDEQIRQGSLKESQRLSERMALSIKDGLFWFCLAARNSFMFDEIYWTFLDEQYFGPLSSLDDRLSHLTQDERDQMEGFVRAKMQQIEERRLDEHQTFDQVLEL</sequence>
<dbReference type="Pfam" id="PF13391">
    <property type="entry name" value="HNH_2"/>
    <property type="match status" value="1"/>
</dbReference>
<protein>
    <recommendedName>
        <fullName evidence="5">Aminoglycoside phosphotransferase domain-containing protein</fullName>
    </recommendedName>
</protein>
<dbReference type="EMBL" id="CP069116">
    <property type="protein sequence ID" value="QSS66693.1"/>
    <property type="molecule type" value="Genomic_DNA"/>
</dbReference>
<feature type="domain" description="HNH nuclease" evidence="2">
    <location>
        <begin position="217"/>
        <end position="292"/>
    </location>
</feature>
<dbReference type="AlphaFoldDB" id="A0A8A1MQ21"/>
<proteinExistence type="predicted"/>
<dbReference type="PANTHER" id="PTHR21310">
    <property type="entry name" value="AMINOGLYCOSIDE PHOSPHOTRANSFERASE-RELATED-RELATED"/>
    <property type="match status" value="1"/>
</dbReference>
<evidence type="ECO:0008006" key="5">
    <source>
        <dbReference type="Google" id="ProtNLM"/>
    </source>
</evidence>
<dbReference type="Gene3D" id="3.90.1200.10">
    <property type="match status" value="1"/>
</dbReference>
<dbReference type="InterPro" id="IPR051678">
    <property type="entry name" value="AGP_Transferase"/>
</dbReference>
<gene>
    <name evidence="3" type="ORF">I7I51_02902</name>
</gene>
<organism evidence="3 4">
    <name type="scientific">Ajellomyces capsulatus</name>
    <name type="common">Darling's disease fungus</name>
    <name type="synonym">Histoplasma capsulatum</name>
    <dbReference type="NCBI Taxonomy" id="5037"/>
    <lineage>
        <taxon>Eukaryota</taxon>
        <taxon>Fungi</taxon>
        <taxon>Dikarya</taxon>
        <taxon>Ascomycota</taxon>
        <taxon>Pezizomycotina</taxon>
        <taxon>Eurotiomycetes</taxon>
        <taxon>Eurotiomycetidae</taxon>
        <taxon>Onygenales</taxon>
        <taxon>Ajellomycetaceae</taxon>
        <taxon>Histoplasma</taxon>
    </lineage>
</organism>
<dbReference type="InterPro" id="IPR002575">
    <property type="entry name" value="Aminoglycoside_PTrfase"/>
</dbReference>
<evidence type="ECO:0000259" key="2">
    <source>
        <dbReference type="Pfam" id="PF13391"/>
    </source>
</evidence>